<dbReference type="Proteomes" id="UP000266089">
    <property type="component" value="Unassembled WGS sequence"/>
</dbReference>
<dbReference type="InterPro" id="IPR050266">
    <property type="entry name" value="AB_hydrolase_sf"/>
</dbReference>
<organism evidence="4 5">
    <name type="scientific">Meiothermus taiwanensis</name>
    <dbReference type="NCBI Taxonomy" id="172827"/>
    <lineage>
        <taxon>Bacteria</taxon>
        <taxon>Thermotogati</taxon>
        <taxon>Deinococcota</taxon>
        <taxon>Deinococci</taxon>
        <taxon>Thermales</taxon>
        <taxon>Thermaceae</taxon>
        <taxon>Meiothermus</taxon>
    </lineage>
</organism>
<keyword evidence="4" id="KW-0031">Aminopeptidase</keyword>
<dbReference type="RefSeq" id="WP_027886840.1">
    <property type="nucleotide sequence ID" value="NZ_JBHSXZ010000002.1"/>
</dbReference>
<reference evidence="4 5" key="1">
    <citation type="submission" date="2018-08" db="EMBL/GenBank/DDBJ databases">
        <title>Meiothermus cateniformans JCM 15151 genome sequencing project.</title>
        <authorList>
            <person name="Da Costa M.S."/>
            <person name="Albuquerque L."/>
            <person name="Raposo P."/>
            <person name="Froufe H.J.C."/>
            <person name="Barroso C.S."/>
            <person name="Egas C."/>
        </authorList>
    </citation>
    <scope>NUCLEOTIDE SEQUENCE [LARGE SCALE GENOMIC DNA]</scope>
    <source>
        <strain evidence="4 5">JCM 15151</strain>
    </source>
</reference>
<dbReference type="InterPro" id="IPR002410">
    <property type="entry name" value="Peptidase_S33"/>
</dbReference>
<evidence type="ECO:0000313" key="4">
    <source>
        <dbReference type="EMBL" id="RIH78401.1"/>
    </source>
</evidence>
<keyword evidence="4" id="KW-0645">Protease</keyword>
<proteinExistence type="inferred from homology"/>
<dbReference type="OrthoDB" id="53505at2"/>
<accession>A0A399E7X8</accession>
<evidence type="ECO:0000256" key="1">
    <source>
        <dbReference type="ARBA" id="ARBA00010088"/>
    </source>
</evidence>
<dbReference type="PRINTS" id="PR00793">
    <property type="entry name" value="PROAMNOPTASE"/>
</dbReference>
<feature type="domain" description="AB hydrolase-1" evidence="3">
    <location>
        <begin position="27"/>
        <end position="152"/>
    </location>
</feature>
<sequence>MREEIDLIAVDDGVEVYLEDTGPLEAPALVVLHGGPGGSSYTLREGLEEYLEGFRVIYFDQRGGGRSPALPEEPRFFTIDALVSDLFHLRDHLGLNTWTLLAHGFGAVPALEYARRSPDTTERLVLINPWTNFPWLARQLYRASLVLRGMDENTEIPLPEDGTQLLQEAFASVDPKAVFDQLLFPSQHSRMEYEWLAEGSAVVGADTPGRMFVLNGLWRLDYTPYVLEVRSATTALVGTLDASSYPEAQTITDLVGGQLELIEGAGHYPWIDQPYAFGEALQNALLDLLG</sequence>
<dbReference type="GO" id="GO:0006508">
    <property type="term" value="P:proteolysis"/>
    <property type="evidence" value="ECO:0007669"/>
    <property type="project" value="InterPro"/>
</dbReference>
<evidence type="ECO:0000256" key="2">
    <source>
        <dbReference type="ARBA" id="ARBA00022801"/>
    </source>
</evidence>
<comment type="similarity">
    <text evidence="1">Belongs to the peptidase S33 family.</text>
</comment>
<dbReference type="EMBL" id="QWKX01000015">
    <property type="protein sequence ID" value="RIH78401.1"/>
    <property type="molecule type" value="Genomic_DNA"/>
</dbReference>
<dbReference type="Pfam" id="PF00561">
    <property type="entry name" value="Abhydrolase_1"/>
    <property type="match status" value="1"/>
</dbReference>
<gene>
    <name evidence="4" type="primary">pip</name>
    <name evidence="4" type="ORF">Mcate_00858</name>
</gene>
<keyword evidence="2 4" id="KW-0378">Hydrolase</keyword>
<name>A0A399E7X8_9DEIN</name>
<evidence type="ECO:0000313" key="5">
    <source>
        <dbReference type="Proteomes" id="UP000266089"/>
    </source>
</evidence>
<protein>
    <submittedName>
        <fullName evidence="4">Proline iminopeptidase</fullName>
        <ecNumber evidence="4">3.4.11.5</ecNumber>
    </submittedName>
</protein>
<dbReference type="Gene3D" id="3.40.50.1820">
    <property type="entry name" value="alpha/beta hydrolase"/>
    <property type="match status" value="1"/>
</dbReference>
<evidence type="ECO:0000259" key="3">
    <source>
        <dbReference type="Pfam" id="PF00561"/>
    </source>
</evidence>
<dbReference type="AlphaFoldDB" id="A0A399E7X8"/>
<dbReference type="GO" id="GO:0004177">
    <property type="term" value="F:aminopeptidase activity"/>
    <property type="evidence" value="ECO:0007669"/>
    <property type="project" value="UniProtKB-KW"/>
</dbReference>
<dbReference type="PANTHER" id="PTHR43798">
    <property type="entry name" value="MONOACYLGLYCEROL LIPASE"/>
    <property type="match status" value="1"/>
</dbReference>
<dbReference type="EC" id="3.4.11.5" evidence="4"/>
<dbReference type="InterPro" id="IPR000073">
    <property type="entry name" value="AB_hydrolase_1"/>
</dbReference>
<dbReference type="InterPro" id="IPR029058">
    <property type="entry name" value="AB_hydrolase_fold"/>
</dbReference>
<comment type="caution">
    <text evidence="4">The sequence shown here is derived from an EMBL/GenBank/DDBJ whole genome shotgun (WGS) entry which is preliminary data.</text>
</comment>
<dbReference type="SUPFAM" id="SSF53474">
    <property type="entry name" value="alpha/beta-Hydrolases"/>
    <property type="match status" value="1"/>
</dbReference>